<dbReference type="KEGG" id="vg:41701468"/>
<evidence type="ECO:0000313" key="3">
    <source>
        <dbReference type="Proteomes" id="UP000289908"/>
    </source>
</evidence>
<evidence type="ECO:0000313" key="2">
    <source>
        <dbReference type="EMBL" id="BBB06480.1"/>
    </source>
</evidence>
<evidence type="ECO:0000256" key="1">
    <source>
        <dbReference type="ARBA" id="ARBA00009153"/>
    </source>
</evidence>
<protein>
    <submittedName>
        <fullName evidence="2">Uncharacterized protein</fullName>
    </submittedName>
</protein>
<dbReference type="OrthoDB" id="13102at10239"/>
<keyword evidence="3" id="KW-1185">Reference proteome</keyword>
<proteinExistence type="inferred from homology"/>
<reference evidence="2" key="1">
    <citation type="submission" date="2017-11" db="EMBL/GenBank/DDBJ databases">
        <title>Complete genome of Rhinolophus gammaherpesvirus-1.</title>
        <authorList>
            <person name="Maeda K."/>
            <person name="Noguchi K."/>
        </authorList>
    </citation>
    <scope>NUCLEOTIDE SEQUENCE [LARGE SCALE GENOMIC DNA]</scope>
    <source>
        <strain evidence="2">BV1</strain>
    </source>
</reference>
<dbReference type="Pfam" id="PF03048">
    <property type="entry name" value="Herpes_UL92"/>
    <property type="match status" value="1"/>
</dbReference>
<dbReference type="EMBL" id="LC333428">
    <property type="protein sequence ID" value="BBB06480.1"/>
    <property type="molecule type" value="Genomic_DNA"/>
</dbReference>
<comment type="similarity">
    <text evidence="1">Belongs to the herpesviridae UL92 family.</text>
</comment>
<sequence length="237" mass="26611">MPISGDCGYRVCEGSHADEGVIPPRPKCGQPRGCCFKKVEYLICSAHQVDCLYICPDCEHYHICDGGDDCIFINTGESIVCFLTGNCVSDNVQEFSSLLVKAHKPLDSTCEDYTYYGIAGCIKRDIFVFFNRDNSNLKEIRDAVSDETALKPDISRLVDITLKVTIHLFGKNGYGYDLICSMYVQIIISIYSTRTVYNNLLFKSTRNKRYDTILKRIRELWMSTLATGGSVPIDATT</sequence>
<name>A0A2Z5U7B9_9GAMA</name>
<dbReference type="Proteomes" id="UP000289908">
    <property type="component" value="Segment"/>
</dbReference>
<dbReference type="RefSeq" id="YP_009551841.1">
    <property type="nucleotide sequence ID" value="NC_040539.1"/>
</dbReference>
<organism evidence="2">
    <name type="scientific">Rhinolophus gammaherpesvirus 1</name>
    <dbReference type="NCBI Taxonomy" id="2054179"/>
    <lineage>
        <taxon>Viruses</taxon>
        <taxon>Duplodnaviria</taxon>
        <taxon>Heunggongvirae</taxon>
        <taxon>Peploviricota</taxon>
        <taxon>Herviviricetes</taxon>
        <taxon>Herpesvirales</taxon>
        <taxon>Orthoherpesviridae</taxon>
        <taxon>Gammaherpesvirinae</taxon>
        <taxon>Percavirus</taxon>
        <taxon>Percavirus rhinolophidgamma1</taxon>
    </lineage>
</organism>
<accession>A0A2Z5U7B9</accession>
<gene>
    <name evidence="2" type="primary">ORF34</name>
</gene>
<dbReference type="GeneID" id="41701468"/>
<dbReference type="InterPro" id="IPR004289">
    <property type="entry name" value="Herpes_UL92"/>
</dbReference>